<feature type="signal peptide" evidence="2">
    <location>
        <begin position="1"/>
        <end position="23"/>
    </location>
</feature>
<dbReference type="PROSITE" id="PS51257">
    <property type="entry name" value="PROKAR_LIPOPROTEIN"/>
    <property type="match status" value="1"/>
</dbReference>
<evidence type="ECO:0000313" key="4">
    <source>
        <dbReference type="Proteomes" id="UP001240236"/>
    </source>
</evidence>
<keyword evidence="4" id="KW-1185">Reference proteome</keyword>
<accession>A0AAE3VU37</accession>
<evidence type="ECO:0000256" key="1">
    <source>
        <dbReference type="SAM" id="MobiDB-lite"/>
    </source>
</evidence>
<dbReference type="RefSeq" id="WP_307235006.1">
    <property type="nucleotide sequence ID" value="NZ_JAUSUZ010000001.1"/>
</dbReference>
<comment type="caution">
    <text evidence="3">The sequence shown here is derived from an EMBL/GenBank/DDBJ whole genome shotgun (WGS) entry which is preliminary data.</text>
</comment>
<organism evidence="3 4">
    <name type="scientific">Catenuloplanes indicus</name>
    <dbReference type="NCBI Taxonomy" id="137267"/>
    <lineage>
        <taxon>Bacteria</taxon>
        <taxon>Bacillati</taxon>
        <taxon>Actinomycetota</taxon>
        <taxon>Actinomycetes</taxon>
        <taxon>Micromonosporales</taxon>
        <taxon>Micromonosporaceae</taxon>
        <taxon>Catenuloplanes</taxon>
    </lineage>
</organism>
<keyword evidence="2" id="KW-0732">Signal</keyword>
<feature type="chain" id="PRO_5042257747" description="Lipoprotein" evidence="2">
    <location>
        <begin position="24"/>
        <end position="161"/>
    </location>
</feature>
<evidence type="ECO:0000313" key="3">
    <source>
        <dbReference type="EMBL" id="MDQ0363968.1"/>
    </source>
</evidence>
<gene>
    <name evidence="3" type="ORF">J2S42_000637</name>
</gene>
<evidence type="ECO:0000256" key="2">
    <source>
        <dbReference type="SAM" id="SignalP"/>
    </source>
</evidence>
<name>A0AAE3VU37_9ACTN</name>
<evidence type="ECO:0008006" key="5">
    <source>
        <dbReference type="Google" id="ProtNLM"/>
    </source>
</evidence>
<proteinExistence type="predicted"/>
<reference evidence="3 4" key="1">
    <citation type="submission" date="2023-07" db="EMBL/GenBank/DDBJ databases">
        <title>Sequencing the genomes of 1000 actinobacteria strains.</title>
        <authorList>
            <person name="Klenk H.-P."/>
        </authorList>
    </citation>
    <scope>NUCLEOTIDE SEQUENCE [LARGE SCALE GENOMIC DNA]</scope>
    <source>
        <strain evidence="3 4">DSM 44709</strain>
    </source>
</reference>
<dbReference type="Proteomes" id="UP001240236">
    <property type="component" value="Unassembled WGS sequence"/>
</dbReference>
<feature type="region of interest" description="Disordered" evidence="1">
    <location>
        <begin position="25"/>
        <end position="55"/>
    </location>
</feature>
<dbReference type="AlphaFoldDB" id="A0AAE3VU37"/>
<protein>
    <recommendedName>
        <fullName evidence="5">Lipoprotein</fullName>
    </recommendedName>
</protein>
<sequence>MKNIRLVASTVFCVSVLALTACGDDSTTETAAPAPSSAAATTDAPATSEAPAAAGASDKEICEAAVANTKAFQKKTTDALAAGKTVGDADVKAAWSDLAGVLAVAEGGTSDVAKAAQAYVKELNTAAAAADTATAGESPALGKANADFNAACSAAGVETIG</sequence>
<dbReference type="EMBL" id="JAUSUZ010000001">
    <property type="protein sequence ID" value="MDQ0363968.1"/>
    <property type="molecule type" value="Genomic_DNA"/>
</dbReference>